<dbReference type="PANTHER" id="PTHR22854">
    <property type="entry name" value="TRYPTOPHAN BIOSYNTHESIS PROTEIN"/>
    <property type="match status" value="1"/>
</dbReference>
<gene>
    <name evidence="1" type="ORF">LWI29_030442</name>
</gene>
<evidence type="ECO:0000313" key="1">
    <source>
        <dbReference type="EMBL" id="KAK0605755.1"/>
    </source>
</evidence>
<dbReference type="GO" id="GO:0004425">
    <property type="term" value="F:indole-3-glycerol-phosphate synthase activity"/>
    <property type="evidence" value="ECO:0007669"/>
    <property type="project" value="InterPro"/>
</dbReference>
<dbReference type="InterPro" id="IPR013785">
    <property type="entry name" value="Aldolase_TIM"/>
</dbReference>
<dbReference type="Proteomes" id="UP001168877">
    <property type="component" value="Unassembled WGS sequence"/>
</dbReference>
<dbReference type="AlphaFoldDB" id="A0AA39W7C8"/>
<accession>A0AA39W7C8</accession>
<dbReference type="EMBL" id="JAUESC010000002">
    <property type="protein sequence ID" value="KAK0605755.1"/>
    <property type="molecule type" value="Genomic_DNA"/>
</dbReference>
<sequence length="74" mass="8352">MHGRSTYYARTKGADAILLIAAVLPDLDIKYMIKICKMLGLATLVEKHLRLILVTQRNSLKESVAKRSVRKITL</sequence>
<dbReference type="GO" id="GO:0004640">
    <property type="term" value="F:phosphoribosylanthranilate isomerase activity"/>
    <property type="evidence" value="ECO:0007669"/>
    <property type="project" value="TreeGrafter"/>
</dbReference>
<keyword evidence="2" id="KW-1185">Reference proteome</keyword>
<evidence type="ECO:0000313" key="2">
    <source>
        <dbReference type="Proteomes" id="UP001168877"/>
    </source>
</evidence>
<dbReference type="GO" id="GO:0000162">
    <property type="term" value="P:L-tryptophan biosynthetic process"/>
    <property type="evidence" value="ECO:0007669"/>
    <property type="project" value="TreeGrafter"/>
</dbReference>
<evidence type="ECO:0008006" key="3">
    <source>
        <dbReference type="Google" id="ProtNLM"/>
    </source>
</evidence>
<dbReference type="InterPro" id="IPR011060">
    <property type="entry name" value="RibuloseP-bd_barrel"/>
</dbReference>
<dbReference type="Gene3D" id="3.20.20.70">
    <property type="entry name" value="Aldolase class I"/>
    <property type="match status" value="1"/>
</dbReference>
<comment type="caution">
    <text evidence="1">The sequence shown here is derived from an EMBL/GenBank/DDBJ whole genome shotgun (WGS) entry which is preliminary data.</text>
</comment>
<reference evidence="1" key="2">
    <citation type="submission" date="2023-06" db="EMBL/GenBank/DDBJ databases">
        <authorList>
            <person name="Swenson N.G."/>
            <person name="Wegrzyn J.L."/>
            <person name="Mcevoy S.L."/>
        </authorList>
    </citation>
    <scope>NUCLEOTIDE SEQUENCE</scope>
    <source>
        <strain evidence="1">NS2018</strain>
        <tissue evidence="1">Leaf</tissue>
    </source>
</reference>
<organism evidence="1 2">
    <name type="scientific">Acer saccharum</name>
    <name type="common">Sugar maple</name>
    <dbReference type="NCBI Taxonomy" id="4024"/>
    <lineage>
        <taxon>Eukaryota</taxon>
        <taxon>Viridiplantae</taxon>
        <taxon>Streptophyta</taxon>
        <taxon>Embryophyta</taxon>
        <taxon>Tracheophyta</taxon>
        <taxon>Spermatophyta</taxon>
        <taxon>Magnoliopsida</taxon>
        <taxon>eudicotyledons</taxon>
        <taxon>Gunneridae</taxon>
        <taxon>Pentapetalae</taxon>
        <taxon>rosids</taxon>
        <taxon>malvids</taxon>
        <taxon>Sapindales</taxon>
        <taxon>Sapindaceae</taxon>
        <taxon>Hippocastanoideae</taxon>
        <taxon>Acereae</taxon>
        <taxon>Acer</taxon>
    </lineage>
</organism>
<proteinExistence type="predicted"/>
<dbReference type="PANTHER" id="PTHR22854:SF2">
    <property type="entry name" value="INDOLE-3-GLYCEROL-PHOSPHATE SYNTHASE"/>
    <property type="match status" value="1"/>
</dbReference>
<name>A0AA39W7C8_ACESA</name>
<dbReference type="InterPro" id="IPR045186">
    <property type="entry name" value="Indole-3-glycerol_P_synth"/>
</dbReference>
<dbReference type="SUPFAM" id="SSF51366">
    <property type="entry name" value="Ribulose-phoshate binding barrel"/>
    <property type="match status" value="1"/>
</dbReference>
<reference evidence="1" key="1">
    <citation type="journal article" date="2022" name="Plant J.">
        <title>Strategies of tolerance reflected in two North American maple genomes.</title>
        <authorList>
            <person name="McEvoy S.L."/>
            <person name="Sezen U.U."/>
            <person name="Trouern-Trend A."/>
            <person name="McMahon S.M."/>
            <person name="Schaberg P.G."/>
            <person name="Yang J."/>
            <person name="Wegrzyn J.L."/>
            <person name="Swenson N.G."/>
        </authorList>
    </citation>
    <scope>NUCLEOTIDE SEQUENCE</scope>
    <source>
        <strain evidence="1">NS2018</strain>
    </source>
</reference>
<protein>
    <recommendedName>
        <fullName evidence="3">Indole-3-glycerol-phosphate synthase</fullName>
    </recommendedName>
</protein>